<sequence>MMISETSPFTHSLSFDDISRIHQPLSPKNNNSDDVTTIFVVGFPEDMAEREFQNIFTFCPGFEAASLKWHCKDQQHNDIQGKKQMIGFARFKTRLEALESIEILNGKKIDQEKGIVLKAEMAKKNLHIKRSFNTDTKSSASSSIVSRGETRGNSYDGFSPLPSDLLQNDTFMDHSLNDSLFTTRSYSFDQNLSFISRFGLSPLHYHQQQHQHQFINTTSTNTNNSQQHTRYKFKNDTESDPHYYHLSNQELSLPPRMMDGNPPCNTIYVGNLPSTTSEDELRALFSNCKGYRRMCFRTKGPMCFVEFEDILCASQAIKDLQGYTLSNSAKSGVRLSFSKNPLYIKPVKESLMSFKQLGNTLMNDNKRHFMF</sequence>
<gene>
    <name evidence="4" type="ORF">G6F50_010603</name>
</gene>
<keyword evidence="5" id="KW-1185">Reference proteome</keyword>
<keyword evidence="1 2" id="KW-0694">RNA-binding</keyword>
<evidence type="ECO:0000256" key="1">
    <source>
        <dbReference type="ARBA" id="ARBA00022884"/>
    </source>
</evidence>
<dbReference type="InterPro" id="IPR000504">
    <property type="entry name" value="RRM_dom"/>
</dbReference>
<dbReference type="Proteomes" id="UP000740926">
    <property type="component" value="Unassembled WGS sequence"/>
</dbReference>
<dbReference type="PROSITE" id="PS50102">
    <property type="entry name" value="RRM"/>
    <property type="match status" value="2"/>
</dbReference>
<dbReference type="SUPFAM" id="SSF54928">
    <property type="entry name" value="RNA-binding domain, RBD"/>
    <property type="match status" value="2"/>
</dbReference>
<dbReference type="InterPro" id="IPR035979">
    <property type="entry name" value="RBD_domain_sf"/>
</dbReference>
<feature type="domain" description="RRM" evidence="3">
    <location>
        <begin position="36"/>
        <end position="124"/>
    </location>
</feature>
<comment type="caution">
    <text evidence="4">The sequence shown here is derived from an EMBL/GenBank/DDBJ whole genome shotgun (WGS) entry which is preliminary data.</text>
</comment>
<dbReference type="Gene3D" id="3.30.70.330">
    <property type="match status" value="2"/>
</dbReference>
<proteinExistence type="predicted"/>
<evidence type="ECO:0000256" key="2">
    <source>
        <dbReference type="PROSITE-ProRule" id="PRU00176"/>
    </source>
</evidence>
<reference evidence="4 5" key="1">
    <citation type="journal article" date="2020" name="Microb. Genom.">
        <title>Genetic diversity of clinical and environmental Mucorales isolates obtained from an investigation of mucormycosis cases among solid organ transplant recipients.</title>
        <authorList>
            <person name="Nguyen M.H."/>
            <person name="Kaul D."/>
            <person name="Muto C."/>
            <person name="Cheng S.J."/>
            <person name="Richter R.A."/>
            <person name="Bruno V.M."/>
            <person name="Liu G."/>
            <person name="Beyhan S."/>
            <person name="Sundermann A.J."/>
            <person name="Mounaud S."/>
            <person name="Pasculle A.W."/>
            <person name="Nierman W.C."/>
            <person name="Driscoll E."/>
            <person name="Cumbie R."/>
            <person name="Clancy C.J."/>
            <person name="Dupont C.L."/>
        </authorList>
    </citation>
    <scope>NUCLEOTIDE SEQUENCE [LARGE SCALE GENOMIC DNA]</scope>
    <source>
        <strain evidence="4 5">GL24</strain>
    </source>
</reference>
<dbReference type="InterPro" id="IPR012677">
    <property type="entry name" value="Nucleotide-bd_a/b_plait_sf"/>
</dbReference>
<dbReference type="SMART" id="SM00360">
    <property type="entry name" value="RRM"/>
    <property type="match status" value="2"/>
</dbReference>
<dbReference type="EMBL" id="JAANIU010002382">
    <property type="protein sequence ID" value="KAG1564877.1"/>
    <property type="molecule type" value="Genomic_DNA"/>
</dbReference>
<evidence type="ECO:0000313" key="4">
    <source>
        <dbReference type="EMBL" id="KAG1564877.1"/>
    </source>
</evidence>
<protein>
    <recommendedName>
        <fullName evidence="3">RRM domain-containing protein</fullName>
    </recommendedName>
</protein>
<organism evidence="4 5">
    <name type="scientific">Rhizopus delemar</name>
    <dbReference type="NCBI Taxonomy" id="936053"/>
    <lineage>
        <taxon>Eukaryota</taxon>
        <taxon>Fungi</taxon>
        <taxon>Fungi incertae sedis</taxon>
        <taxon>Mucoromycota</taxon>
        <taxon>Mucoromycotina</taxon>
        <taxon>Mucoromycetes</taxon>
        <taxon>Mucorales</taxon>
        <taxon>Mucorineae</taxon>
        <taxon>Rhizopodaceae</taxon>
        <taxon>Rhizopus</taxon>
    </lineage>
</organism>
<dbReference type="PANTHER" id="PTHR10501">
    <property type="entry name" value="U1 SMALL NUCLEAR RIBONUCLEOPROTEIN A/U2 SMALL NUCLEAR RIBONUCLEOPROTEIN B"/>
    <property type="match status" value="1"/>
</dbReference>
<dbReference type="Pfam" id="PF00076">
    <property type="entry name" value="RRM_1"/>
    <property type="match status" value="1"/>
</dbReference>
<feature type="domain" description="RRM" evidence="3">
    <location>
        <begin position="265"/>
        <end position="340"/>
    </location>
</feature>
<accession>A0A9P6YVS3</accession>
<name>A0A9P6YVS3_9FUNG</name>
<dbReference type="AlphaFoldDB" id="A0A9P6YVS3"/>
<dbReference type="GO" id="GO:0003723">
    <property type="term" value="F:RNA binding"/>
    <property type="evidence" value="ECO:0007669"/>
    <property type="project" value="UniProtKB-UniRule"/>
</dbReference>
<evidence type="ECO:0000313" key="5">
    <source>
        <dbReference type="Proteomes" id="UP000740926"/>
    </source>
</evidence>
<evidence type="ECO:0000259" key="3">
    <source>
        <dbReference type="PROSITE" id="PS50102"/>
    </source>
</evidence>